<dbReference type="InterPro" id="IPR011650">
    <property type="entry name" value="Peptidase_M20_dimer"/>
</dbReference>
<accession>A0A2M9BYA5</accession>
<keyword evidence="6" id="KW-1133">Transmembrane helix</keyword>
<dbReference type="PIRSF" id="PIRSF037217">
    <property type="entry name" value="Carboxypeptidase_S"/>
    <property type="match status" value="1"/>
</dbReference>
<reference evidence="8 9" key="1">
    <citation type="submission" date="2017-11" db="EMBL/GenBank/DDBJ databases">
        <title>Genomic Encyclopedia of Archaeal and Bacterial Type Strains, Phase II (KMG-II): From Individual Species to Whole Genera.</title>
        <authorList>
            <person name="Goeker M."/>
        </authorList>
    </citation>
    <scope>NUCLEOTIDE SEQUENCE [LARGE SCALE GENOMIC DNA]</scope>
    <source>
        <strain evidence="8 9">DSM 27617</strain>
    </source>
</reference>
<dbReference type="Pfam" id="PF01546">
    <property type="entry name" value="Peptidase_M20"/>
    <property type="match status" value="1"/>
</dbReference>
<keyword evidence="5" id="KW-0862">Zinc</keyword>
<evidence type="ECO:0000256" key="1">
    <source>
        <dbReference type="ARBA" id="ARBA00006247"/>
    </source>
</evidence>
<evidence type="ECO:0000313" key="9">
    <source>
        <dbReference type="Proteomes" id="UP000228740"/>
    </source>
</evidence>
<gene>
    <name evidence="8" type="ORF">CLV73_3577</name>
</gene>
<dbReference type="InterPro" id="IPR001261">
    <property type="entry name" value="ArgE/DapE_CS"/>
</dbReference>
<evidence type="ECO:0000256" key="2">
    <source>
        <dbReference type="ARBA" id="ARBA00022670"/>
    </source>
</evidence>
<dbReference type="InterPro" id="IPR017141">
    <property type="entry name" value="Pept_M20_carboxypep"/>
</dbReference>
<dbReference type="PANTHER" id="PTHR45962">
    <property type="entry name" value="N-FATTY-ACYL-AMINO ACID SYNTHASE/HYDROLASE PM20D1"/>
    <property type="match status" value="1"/>
</dbReference>
<dbReference type="GO" id="GO:0004181">
    <property type="term" value="F:metallocarboxypeptidase activity"/>
    <property type="evidence" value="ECO:0007669"/>
    <property type="project" value="InterPro"/>
</dbReference>
<dbReference type="SUPFAM" id="SSF53187">
    <property type="entry name" value="Zn-dependent exopeptidases"/>
    <property type="match status" value="1"/>
</dbReference>
<evidence type="ECO:0000256" key="5">
    <source>
        <dbReference type="ARBA" id="ARBA00022833"/>
    </source>
</evidence>
<evidence type="ECO:0000256" key="4">
    <source>
        <dbReference type="ARBA" id="ARBA00022801"/>
    </source>
</evidence>
<dbReference type="InterPro" id="IPR002933">
    <property type="entry name" value="Peptidase_M20"/>
</dbReference>
<keyword evidence="6" id="KW-0812">Transmembrane</keyword>
<dbReference type="GO" id="GO:0046872">
    <property type="term" value="F:metal ion binding"/>
    <property type="evidence" value="ECO:0007669"/>
    <property type="project" value="UniProtKB-KW"/>
</dbReference>
<dbReference type="InterPro" id="IPR047177">
    <property type="entry name" value="Pept_M20A"/>
</dbReference>
<comment type="similarity">
    <text evidence="1">Belongs to the peptidase M20A family.</text>
</comment>
<keyword evidence="3" id="KW-0479">Metal-binding</keyword>
<comment type="caution">
    <text evidence="8">The sequence shown here is derived from an EMBL/GenBank/DDBJ whole genome shotgun (WGS) entry which is preliminary data.</text>
</comment>
<keyword evidence="8" id="KW-0121">Carboxypeptidase</keyword>
<dbReference type="EMBL" id="PGFD01000003">
    <property type="protein sequence ID" value="PJJ63059.1"/>
    <property type="molecule type" value="Genomic_DNA"/>
</dbReference>
<feature type="transmembrane region" description="Helical" evidence="6">
    <location>
        <begin position="20"/>
        <end position="40"/>
    </location>
</feature>
<proteinExistence type="inferred from homology"/>
<dbReference type="AlphaFoldDB" id="A0A2M9BYA5"/>
<evidence type="ECO:0000256" key="6">
    <source>
        <dbReference type="SAM" id="Phobius"/>
    </source>
</evidence>
<keyword evidence="6" id="KW-0472">Membrane</keyword>
<organism evidence="8 9">
    <name type="scientific">Chryseobacterium geocarposphaerae</name>
    <dbReference type="NCBI Taxonomy" id="1416776"/>
    <lineage>
        <taxon>Bacteria</taxon>
        <taxon>Pseudomonadati</taxon>
        <taxon>Bacteroidota</taxon>
        <taxon>Flavobacteriia</taxon>
        <taxon>Flavobacteriales</taxon>
        <taxon>Weeksellaceae</taxon>
        <taxon>Chryseobacterium group</taxon>
        <taxon>Chryseobacterium</taxon>
    </lineage>
</organism>
<dbReference type="SUPFAM" id="SSF55031">
    <property type="entry name" value="Bacterial exopeptidase dimerisation domain"/>
    <property type="match status" value="1"/>
</dbReference>
<dbReference type="Gene3D" id="1.10.150.900">
    <property type="match status" value="1"/>
</dbReference>
<dbReference type="PROSITE" id="PS00758">
    <property type="entry name" value="ARGE_DAPE_CPG2_1"/>
    <property type="match status" value="1"/>
</dbReference>
<dbReference type="Proteomes" id="UP000228740">
    <property type="component" value="Unassembled WGS sequence"/>
</dbReference>
<evidence type="ECO:0000259" key="7">
    <source>
        <dbReference type="Pfam" id="PF07687"/>
    </source>
</evidence>
<evidence type="ECO:0000313" key="8">
    <source>
        <dbReference type="EMBL" id="PJJ63059.1"/>
    </source>
</evidence>
<evidence type="ECO:0000256" key="3">
    <source>
        <dbReference type="ARBA" id="ARBA00022723"/>
    </source>
</evidence>
<protein>
    <submittedName>
        <fullName evidence="8">Carboxypeptidase PM20D1</fullName>
    </submittedName>
</protein>
<keyword evidence="2" id="KW-0645">Protease</keyword>
<dbReference type="Pfam" id="PF07687">
    <property type="entry name" value="M20_dimer"/>
    <property type="match status" value="1"/>
</dbReference>
<feature type="domain" description="Peptidase M20 dimerisation" evidence="7">
    <location>
        <begin position="278"/>
        <end position="417"/>
    </location>
</feature>
<keyword evidence="9" id="KW-1185">Reference proteome</keyword>
<dbReference type="Gene3D" id="3.40.630.10">
    <property type="entry name" value="Zn peptidases"/>
    <property type="match status" value="1"/>
</dbReference>
<dbReference type="InterPro" id="IPR036264">
    <property type="entry name" value="Bact_exopeptidase_dim_dom"/>
</dbReference>
<name>A0A2M9BYA5_9FLAO</name>
<sequence length="526" mass="58704">MNYEKGFVYLFTKPIIMKKILLLLLAVLVILVIFLIIRTLTYPFKKNEASVEKAWNPVRNDIAVQHLSGGIRIPTVSTGELGDFDYAPFEKFKNYLKESYPLVYQNTENYEINTYALVFKIKGKNSSLAPILFLSHIDVVPPGDADVVNKNENVSQLNDKPAPRVSKVAKDWEYGPFSGAIANGKIYGRGTLDMKGMLFSLMESANNIIENKIIPERDIYLAFGFDEEVGGKKGATQIAAHFNKLGLKFDAVYDEGGLILEKGNVAGINNDVAVVGCAEKGFLSAKIKVKGLGGHSSMPPTESAIGKAAIIMQRLEKNQMKPMITPSMQEFFNNIGGGMPFVNRMAIANTWLLKPVLLSQLTKNNTTNALVRTTTALTMMKGSDGTNVLSPEVEFVVNFRLLPGNTVKDVKQHIAKATDGFDVEVEEIDNTREASAVSSTNTRAYKMIQEGVKQIYPEAVVTPYLTVGGTDAYKYQRVSDHIYRFMPIKINGFEQQSIHSTNEYISIENYLRMIHYFEFIMKNYDK</sequence>
<dbReference type="PANTHER" id="PTHR45962:SF1">
    <property type="entry name" value="N-FATTY-ACYL-AMINO ACID SYNTHASE_HYDROLASE PM20D1"/>
    <property type="match status" value="1"/>
</dbReference>
<dbReference type="GO" id="GO:0006508">
    <property type="term" value="P:proteolysis"/>
    <property type="evidence" value="ECO:0007669"/>
    <property type="project" value="UniProtKB-KW"/>
</dbReference>
<dbReference type="Gene3D" id="3.30.70.360">
    <property type="match status" value="1"/>
</dbReference>
<keyword evidence="4" id="KW-0378">Hydrolase</keyword>